<feature type="compositionally biased region" description="Basic and acidic residues" evidence="1">
    <location>
        <begin position="36"/>
        <end position="50"/>
    </location>
</feature>
<reference evidence="2" key="1">
    <citation type="submission" date="2021-07" db="EMBL/GenBank/DDBJ databases">
        <title>Genome Resource of American Ginseng Black Spot Pathogen Alternaria panax.</title>
        <authorList>
            <person name="Qiu C."/>
            <person name="Wang W."/>
            <person name="Liu Z."/>
        </authorList>
    </citation>
    <scope>NUCLEOTIDE SEQUENCE</scope>
    <source>
        <strain evidence="2">BNCC115425</strain>
    </source>
</reference>
<comment type="caution">
    <text evidence="2">The sequence shown here is derived from an EMBL/GenBank/DDBJ whole genome shotgun (WGS) entry which is preliminary data.</text>
</comment>
<evidence type="ECO:0000313" key="2">
    <source>
        <dbReference type="EMBL" id="KAG9195126.1"/>
    </source>
</evidence>
<organism evidence="2 3">
    <name type="scientific">Alternaria panax</name>
    <dbReference type="NCBI Taxonomy" id="48097"/>
    <lineage>
        <taxon>Eukaryota</taxon>
        <taxon>Fungi</taxon>
        <taxon>Dikarya</taxon>
        <taxon>Ascomycota</taxon>
        <taxon>Pezizomycotina</taxon>
        <taxon>Dothideomycetes</taxon>
        <taxon>Pleosporomycetidae</taxon>
        <taxon>Pleosporales</taxon>
        <taxon>Pleosporineae</taxon>
        <taxon>Pleosporaceae</taxon>
        <taxon>Alternaria</taxon>
        <taxon>Alternaria sect. Panax</taxon>
    </lineage>
</organism>
<feature type="region of interest" description="Disordered" evidence="1">
    <location>
        <begin position="29"/>
        <end position="50"/>
    </location>
</feature>
<proteinExistence type="predicted"/>
<evidence type="ECO:0000256" key="1">
    <source>
        <dbReference type="SAM" id="MobiDB-lite"/>
    </source>
</evidence>
<dbReference type="Proteomes" id="UP001199106">
    <property type="component" value="Unassembled WGS sequence"/>
</dbReference>
<evidence type="ECO:0000313" key="3">
    <source>
        <dbReference type="Proteomes" id="UP001199106"/>
    </source>
</evidence>
<accession>A0AAD4NTE1</accession>
<dbReference type="EMBL" id="JAANER010000001">
    <property type="protein sequence ID" value="KAG9195126.1"/>
    <property type="molecule type" value="Genomic_DNA"/>
</dbReference>
<gene>
    <name evidence="2" type="ORF">G6011_00246</name>
</gene>
<sequence>MYDPPKSLFGDGGKIVVPALKCKETVASEPVDTEINTEKKKFPLSQPDDKDVEDIHAATNAAKLEELVEQVIQDLASRGYTLESIGPNPCSLPASKVFVSHKDEPCDAINGTSFLPNELVSEISSGLDIGDLNNMRLANMRLNYAVSFQFGKKSMVTENVTIFPTFSSIASFLIGLGLDGAYAGTVRTITLVGEAPVTPELSYDLSWMRLMSAHPDPNRSIVAPTRMNRSTLNSSEYIEAEKIRDADRRIILSVDDQHAEWDYINKPFCHTGGYRRMLSIVLSKLPNLRTIVTRKLHVGEHIPGWEGPEALKELSCYRPDLPINKVYYGDWQYDTVHKRITMYTDEFGEYIEENDAGPQAGFMEDVLAAMEMSGTPAILV</sequence>
<protein>
    <submittedName>
        <fullName evidence="2">Uncharacterized protein</fullName>
    </submittedName>
</protein>
<keyword evidence="3" id="KW-1185">Reference proteome</keyword>
<dbReference type="AlphaFoldDB" id="A0AAD4NTE1"/>
<name>A0AAD4NTE1_9PLEO</name>